<feature type="non-terminal residue" evidence="3">
    <location>
        <position position="1"/>
    </location>
</feature>
<dbReference type="PANTHER" id="PTHR47934">
    <property type="entry name" value="PENTATRICOPEPTIDE REPEAT-CONTAINING PROTEIN PET309, MITOCHONDRIAL"/>
    <property type="match status" value="1"/>
</dbReference>
<feature type="repeat" description="PPR" evidence="2">
    <location>
        <begin position="1"/>
        <end position="33"/>
    </location>
</feature>
<dbReference type="Proteomes" id="UP000001514">
    <property type="component" value="Unassembled WGS sequence"/>
</dbReference>
<name>D8R0C5_SELML</name>
<dbReference type="PANTHER" id="PTHR47934:SF6">
    <property type="entry name" value="MITOCHONDRIAL GROUP I INTRON SPLICING FACTOR CCM1-RELATED"/>
    <property type="match status" value="1"/>
</dbReference>
<feature type="repeat" description="PPR" evidence="2">
    <location>
        <begin position="281"/>
        <end position="315"/>
    </location>
</feature>
<feature type="repeat" description="PPR" evidence="2">
    <location>
        <begin position="468"/>
        <end position="502"/>
    </location>
</feature>
<feature type="repeat" description="PPR" evidence="2">
    <location>
        <begin position="433"/>
        <end position="467"/>
    </location>
</feature>
<proteinExistence type="predicted"/>
<dbReference type="InParanoid" id="D8R0C5"/>
<protein>
    <recommendedName>
        <fullName evidence="5">Pentacotripeptide-repeat region of PRORP domain-containing protein</fullName>
    </recommendedName>
</protein>
<dbReference type="Gene3D" id="1.25.40.10">
    <property type="entry name" value="Tetratricopeptide repeat domain"/>
    <property type="match status" value="6"/>
</dbReference>
<feature type="repeat" description="PPR" evidence="2">
    <location>
        <begin position="362"/>
        <end position="396"/>
    </location>
</feature>
<sequence>RTYNQIISVLASAGRMEDLDSVLSEMVDRGCSVDLEAAADLVVSYAKSGMVDRAQGILSELRKRELTLPARIYNSVFKALDRMHRFQEVFEMVEELIEQENFVPEDSTADLLVRIYCKGFAVDKGAWFLGRLVNAGVRVSAKTFVKLAESLCKAGKEDIAVKLFDRMGANGAPEDIHTYHCVVDAITSFGRIDHATAVLEAMEQSDCCMPDTVTYTRMIDGFCRRGELDKALVIYSRMKDSESSPDVVTFGCLINGFCKALKFDEAIIILKASLDAGLEPDEITYSSIIDPLCNLELWDIALVVFELARQRNCPGSIYLYSRLMNCLCKAGKIEEAVLLLEDMSHGRKHSGQALGGEVCKPTLVIYNNVIDAFCQENRIEEALQMAKAMEEQGIGADVVTYTSFLRALCNVGMVDEACKLLEMMATSGSSFPDVIACNALVGAFCSAARVEEACNLLRAMLEHGIEPDDLTYTQVIGALCASKRMEAAMLLFEYMKVANHTPKLTTYKELMLGLYVNGSLQDA</sequence>
<dbReference type="KEGG" id="smo:SELMODRAFT_61490"/>
<dbReference type="NCBIfam" id="TIGR00756">
    <property type="entry name" value="PPR"/>
    <property type="match status" value="8"/>
</dbReference>
<keyword evidence="4" id="KW-1185">Reference proteome</keyword>
<evidence type="ECO:0000313" key="4">
    <source>
        <dbReference type="Proteomes" id="UP000001514"/>
    </source>
</evidence>
<dbReference type="InterPro" id="IPR002885">
    <property type="entry name" value="PPR_rpt"/>
</dbReference>
<evidence type="ECO:0000256" key="2">
    <source>
        <dbReference type="PROSITE-ProRule" id="PRU00708"/>
    </source>
</evidence>
<feature type="repeat" description="PPR" evidence="2">
    <location>
        <begin position="175"/>
        <end position="209"/>
    </location>
</feature>
<dbReference type="Gramene" id="EFJ34951">
    <property type="protein sequence ID" value="EFJ34951"/>
    <property type="gene ID" value="SELMODRAFT_61490"/>
</dbReference>
<feature type="non-terminal residue" evidence="3">
    <location>
        <position position="523"/>
    </location>
</feature>
<dbReference type="Pfam" id="PF01535">
    <property type="entry name" value="PPR"/>
    <property type="match status" value="3"/>
</dbReference>
<evidence type="ECO:0000313" key="3">
    <source>
        <dbReference type="EMBL" id="EFJ34951.1"/>
    </source>
</evidence>
<dbReference type="HOGENOM" id="CLU_002706_49_0_1"/>
<dbReference type="EMBL" id="GL377569">
    <property type="protein sequence ID" value="EFJ34951.1"/>
    <property type="molecule type" value="Genomic_DNA"/>
</dbReference>
<feature type="repeat" description="PPR" evidence="2">
    <location>
        <begin position="211"/>
        <end position="245"/>
    </location>
</feature>
<dbReference type="PROSITE" id="PS51375">
    <property type="entry name" value="PPR"/>
    <property type="match status" value="11"/>
</dbReference>
<gene>
    <name evidence="3" type="ORF">SELMODRAFT_61490</name>
</gene>
<reference evidence="3 4" key="1">
    <citation type="journal article" date="2011" name="Science">
        <title>The Selaginella genome identifies genetic changes associated with the evolution of vascular plants.</title>
        <authorList>
            <person name="Banks J.A."/>
            <person name="Nishiyama T."/>
            <person name="Hasebe M."/>
            <person name="Bowman J.L."/>
            <person name="Gribskov M."/>
            <person name="dePamphilis C."/>
            <person name="Albert V.A."/>
            <person name="Aono N."/>
            <person name="Aoyama T."/>
            <person name="Ambrose B.A."/>
            <person name="Ashton N.W."/>
            <person name="Axtell M.J."/>
            <person name="Barker E."/>
            <person name="Barker M.S."/>
            <person name="Bennetzen J.L."/>
            <person name="Bonawitz N.D."/>
            <person name="Chapple C."/>
            <person name="Cheng C."/>
            <person name="Correa L.G."/>
            <person name="Dacre M."/>
            <person name="DeBarry J."/>
            <person name="Dreyer I."/>
            <person name="Elias M."/>
            <person name="Engstrom E.M."/>
            <person name="Estelle M."/>
            <person name="Feng L."/>
            <person name="Finet C."/>
            <person name="Floyd S.K."/>
            <person name="Frommer W.B."/>
            <person name="Fujita T."/>
            <person name="Gramzow L."/>
            <person name="Gutensohn M."/>
            <person name="Harholt J."/>
            <person name="Hattori M."/>
            <person name="Heyl A."/>
            <person name="Hirai T."/>
            <person name="Hiwatashi Y."/>
            <person name="Ishikawa M."/>
            <person name="Iwata M."/>
            <person name="Karol K.G."/>
            <person name="Koehler B."/>
            <person name="Kolukisaoglu U."/>
            <person name="Kubo M."/>
            <person name="Kurata T."/>
            <person name="Lalonde S."/>
            <person name="Li K."/>
            <person name="Li Y."/>
            <person name="Litt A."/>
            <person name="Lyons E."/>
            <person name="Manning G."/>
            <person name="Maruyama T."/>
            <person name="Michael T.P."/>
            <person name="Mikami K."/>
            <person name="Miyazaki S."/>
            <person name="Morinaga S."/>
            <person name="Murata T."/>
            <person name="Mueller-Roeber B."/>
            <person name="Nelson D.R."/>
            <person name="Obara M."/>
            <person name="Oguri Y."/>
            <person name="Olmstead R.G."/>
            <person name="Onodera N."/>
            <person name="Petersen B.L."/>
            <person name="Pils B."/>
            <person name="Prigge M."/>
            <person name="Rensing S.A."/>
            <person name="Riano-Pachon D.M."/>
            <person name="Roberts A.W."/>
            <person name="Sato Y."/>
            <person name="Scheller H.V."/>
            <person name="Schulz B."/>
            <person name="Schulz C."/>
            <person name="Shakirov E.V."/>
            <person name="Shibagaki N."/>
            <person name="Shinohara N."/>
            <person name="Shippen D.E."/>
            <person name="Soerensen I."/>
            <person name="Sotooka R."/>
            <person name="Sugimoto N."/>
            <person name="Sugita M."/>
            <person name="Sumikawa N."/>
            <person name="Tanurdzic M."/>
            <person name="Theissen G."/>
            <person name="Ulvskov P."/>
            <person name="Wakazuki S."/>
            <person name="Weng J.K."/>
            <person name="Willats W.W."/>
            <person name="Wipf D."/>
            <person name="Wolf P.G."/>
            <person name="Yang L."/>
            <person name="Zimmer A.D."/>
            <person name="Zhu Q."/>
            <person name="Mitros T."/>
            <person name="Hellsten U."/>
            <person name="Loque D."/>
            <person name="Otillar R."/>
            <person name="Salamov A."/>
            <person name="Schmutz J."/>
            <person name="Shapiro H."/>
            <person name="Lindquist E."/>
            <person name="Lucas S."/>
            <person name="Rokhsar D."/>
            <person name="Grigoriev I.V."/>
        </authorList>
    </citation>
    <scope>NUCLEOTIDE SEQUENCE [LARGE SCALE GENOMIC DNA]</scope>
</reference>
<dbReference type="InterPro" id="IPR011990">
    <property type="entry name" value="TPR-like_helical_dom_sf"/>
</dbReference>
<organism evidence="4">
    <name type="scientific">Selaginella moellendorffii</name>
    <name type="common">Spikemoss</name>
    <dbReference type="NCBI Taxonomy" id="88036"/>
    <lineage>
        <taxon>Eukaryota</taxon>
        <taxon>Viridiplantae</taxon>
        <taxon>Streptophyta</taxon>
        <taxon>Embryophyta</taxon>
        <taxon>Tracheophyta</taxon>
        <taxon>Lycopodiopsida</taxon>
        <taxon>Selaginellales</taxon>
        <taxon>Selaginellaceae</taxon>
        <taxon>Selaginella</taxon>
    </lineage>
</organism>
<feature type="repeat" description="PPR" evidence="2">
    <location>
        <begin position="316"/>
        <end position="350"/>
    </location>
</feature>
<dbReference type="Pfam" id="PF13041">
    <property type="entry name" value="PPR_2"/>
    <property type="match status" value="3"/>
</dbReference>
<keyword evidence="1" id="KW-0677">Repeat</keyword>
<dbReference type="SUPFAM" id="SSF48452">
    <property type="entry name" value="TPR-like"/>
    <property type="match status" value="1"/>
</dbReference>
<evidence type="ECO:0008006" key="5">
    <source>
        <dbReference type="Google" id="ProtNLM"/>
    </source>
</evidence>
<evidence type="ECO:0000256" key="1">
    <source>
        <dbReference type="ARBA" id="ARBA00022737"/>
    </source>
</evidence>
<dbReference type="Pfam" id="PF12854">
    <property type="entry name" value="PPR_1"/>
    <property type="match status" value="1"/>
</dbReference>
<accession>D8R0C5</accession>
<dbReference type="InterPro" id="IPR051114">
    <property type="entry name" value="Mito_RNA_Proc_CCM1"/>
</dbReference>
<feature type="repeat" description="PPR" evidence="2">
    <location>
        <begin position="246"/>
        <end position="280"/>
    </location>
</feature>
<feature type="repeat" description="PPR" evidence="2">
    <location>
        <begin position="397"/>
        <end position="431"/>
    </location>
</feature>
<feature type="repeat" description="PPR" evidence="2">
    <location>
        <begin position="140"/>
        <end position="174"/>
    </location>
</feature>
<dbReference type="eggNOG" id="KOG4197">
    <property type="taxonomic scope" value="Eukaryota"/>
</dbReference>
<dbReference type="AlphaFoldDB" id="D8R0C5"/>